<feature type="domain" description="NIDO" evidence="1">
    <location>
        <begin position="67"/>
        <end position="198"/>
    </location>
</feature>
<protein>
    <recommendedName>
        <fullName evidence="1">NIDO domain-containing protein</fullName>
    </recommendedName>
</protein>
<organism evidence="2 3">
    <name type="scientific">Psychrosphaera haliotis</name>
    <dbReference type="NCBI Taxonomy" id="555083"/>
    <lineage>
        <taxon>Bacteria</taxon>
        <taxon>Pseudomonadati</taxon>
        <taxon>Pseudomonadota</taxon>
        <taxon>Gammaproteobacteria</taxon>
        <taxon>Alteromonadales</taxon>
        <taxon>Pseudoalteromonadaceae</taxon>
        <taxon>Psychrosphaera</taxon>
    </lineage>
</organism>
<gene>
    <name evidence="2" type="ORF">GNP35_09715</name>
</gene>
<comment type="caution">
    <text evidence="2">The sequence shown here is derived from an EMBL/GenBank/DDBJ whole genome shotgun (WGS) entry which is preliminary data.</text>
</comment>
<dbReference type="PANTHER" id="PTHR13802:SF59">
    <property type="entry name" value="SUSHI DOMAIN-CONTAINING PROTEIN 2"/>
    <property type="match status" value="1"/>
</dbReference>
<dbReference type="InterPro" id="IPR003886">
    <property type="entry name" value="NIDO_dom"/>
</dbReference>
<accession>A0A6N8F8L1</accession>
<dbReference type="Proteomes" id="UP000439994">
    <property type="component" value="Unassembled WGS sequence"/>
</dbReference>
<dbReference type="RefSeq" id="WP_155695895.1">
    <property type="nucleotide sequence ID" value="NZ_WOCD01000003.1"/>
</dbReference>
<keyword evidence="3" id="KW-1185">Reference proteome</keyword>
<dbReference type="OrthoDB" id="5762321at2"/>
<dbReference type="Pfam" id="PF06119">
    <property type="entry name" value="NIDO"/>
    <property type="match status" value="1"/>
</dbReference>
<evidence type="ECO:0000313" key="2">
    <source>
        <dbReference type="EMBL" id="MUH72743.1"/>
    </source>
</evidence>
<sequence>MKMLKTLLTTVVVFFVLSLQVKADVILTGMGGENGLGEVATPMVDDGSSNELNLPFSVNFFGETYESFFVNTNGNLSFVGGFNGFQGSSFDQATLPIIAPFWGDVNINCGGGEFEGDSSSTGECGNIYIGAPAEGVVAVTWHEVAEFGNSESGERNTFQAVLIDRSADTGTAGDFDLEFRYETLEWSDNAQAGFAAGNGFIDECRGGDCECPGGDCDCPFGDCECPPGECEPNIPQSVPAPQMAEVTQVETRLEDLPVLEETPVLEEVEVEMTTSYSLPGALTDDVVDLANTSNTGEEGIWSFSFRDGQFLEPGVTPENPIMPISEGEDGWAFDFDVDFDEIVFIDPDVAVGYDYFVDSGSNFASVILPDGFNANYELWLMGANGWEFSQFLDANFRHFFGPDGVSQFRILGIDTSNMVDPTDPTAFVTGLSFINAGNQQVRQVALTEFVPDATNVDEPNPLMLLLVGCGFIALQRRRKLKAA</sequence>
<evidence type="ECO:0000259" key="1">
    <source>
        <dbReference type="Pfam" id="PF06119"/>
    </source>
</evidence>
<reference evidence="2 3" key="1">
    <citation type="submission" date="2019-11" db="EMBL/GenBank/DDBJ databases">
        <title>P. haliotis isolates from Z. marina roots.</title>
        <authorList>
            <person name="Cohen M."/>
            <person name="Jospin G."/>
            <person name="Eisen J.A."/>
            <person name="Coil D.A."/>
        </authorList>
    </citation>
    <scope>NUCLEOTIDE SEQUENCE [LARGE SCALE GENOMIC DNA]</scope>
    <source>
        <strain evidence="2 3">UCD-MCMsp1aY</strain>
    </source>
</reference>
<dbReference type="InterPro" id="IPR051495">
    <property type="entry name" value="Epithelial_Barrier/Signaling"/>
</dbReference>
<dbReference type="AlphaFoldDB" id="A0A6N8F8L1"/>
<proteinExistence type="predicted"/>
<dbReference type="EMBL" id="WOCD01000003">
    <property type="protein sequence ID" value="MUH72743.1"/>
    <property type="molecule type" value="Genomic_DNA"/>
</dbReference>
<dbReference type="GO" id="GO:0007160">
    <property type="term" value="P:cell-matrix adhesion"/>
    <property type="evidence" value="ECO:0007669"/>
    <property type="project" value="InterPro"/>
</dbReference>
<dbReference type="PANTHER" id="PTHR13802">
    <property type="entry name" value="MUCIN 4-RELATED"/>
    <property type="match status" value="1"/>
</dbReference>
<evidence type="ECO:0000313" key="3">
    <source>
        <dbReference type="Proteomes" id="UP000439994"/>
    </source>
</evidence>
<name>A0A6N8F8L1_9GAMM</name>